<feature type="domain" description="GH15-like" evidence="8">
    <location>
        <begin position="47"/>
        <end position="374"/>
    </location>
</feature>
<dbReference type="Gene3D" id="2.60.40.10">
    <property type="entry name" value="Immunoglobulins"/>
    <property type="match status" value="1"/>
</dbReference>
<dbReference type="Pfam" id="PF00723">
    <property type="entry name" value="Glyco_hydro_15"/>
    <property type="match status" value="1"/>
</dbReference>
<gene>
    <name evidence="9" type="primary">GLA1</name>
    <name evidence="9" type="ORF">HK103_001910</name>
</gene>
<dbReference type="GO" id="GO:0030246">
    <property type="term" value="F:carbohydrate binding"/>
    <property type="evidence" value="ECO:0007669"/>
    <property type="project" value="InterPro"/>
</dbReference>
<evidence type="ECO:0000313" key="9">
    <source>
        <dbReference type="EMBL" id="KAJ3259649.1"/>
    </source>
</evidence>
<evidence type="ECO:0000256" key="3">
    <source>
        <dbReference type="ARBA" id="ARBA00012593"/>
    </source>
</evidence>
<evidence type="ECO:0000313" key="10">
    <source>
        <dbReference type="Proteomes" id="UP001210925"/>
    </source>
</evidence>
<keyword evidence="5" id="KW-0119">Carbohydrate metabolism</keyword>
<dbReference type="InterPro" id="IPR013783">
    <property type="entry name" value="Ig-like_fold"/>
</dbReference>
<dbReference type="Proteomes" id="UP001210925">
    <property type="component" value="Unassembled WGS sequence"/>
</dbReference>
<accession>A0AAD5UMN2</accession>
<dbReference type="InterPro" id="IPR011613">
    <property type="entry name" value="GH15-like"/>
</dbReference>
<evidence type="ECO:0000256" key="2">
    <source>
        <dbReference type="ARBA" id="ARBA00006188"/>
    </source>
</evidence>
<reference evidence="9" key="1">
    <citation type="submission" date="2020-05" db="EMBL/GenBank/DDBJ databases">
        <title>Phylogenomic resolution of chytrid fungi.</title>
        <authorList>
            <person name="Stajich J.E."/>
            <person name="Amses K."/>
            <person name="Simmons R."/>
            <person name="Seto K."/>
            <person name="Myers J."/>
            <person name="Bonds A."/>
            <person name="Quandt C.A."/>
            <person name="Barry K."/>
            <person name="Liu P."/>
            <person name="Grigoriev I."/>
            <person name="Longcore J.E."/>
            <person name="James T.Y."/>
        </authorList>
    </citation>
    <scope>NUCLEOTIDE SEQUENCE</scope>
    <source>
        <strain evidence="9">PLAUS21</strain>
    </source>
</reference>
<evidence type="ECO:0000256" key="5">
    <source>
        <dbReference type="ARBA" id="ARBA00023277"/>
    </source>
</evidence>
<dbReference type="InterPro" id="IPR012341">
    <property type="entry name" value="6hp_glycosidase-like_sf"/>
</dbReference>
<dbReference type="GO" id="GO:0000324">
    <property type="term" value="C:fungal-type vacuole"/>
    <property type="evidence" value="ECO:0007669"/>
    <property type="project" value="TreeGrafter"/>
</dbReference>
<dbReference type="SUPFAM" id="SSF48208">
    <property type="entry name" value="Six-hairpin glycosidases"/>
    <property type="match status" value="1"/>
</dbReference>
<evidence type="ECO:0000256" key="4">
    <source>
        <dbReference type="ARBA" id="ARBA00022801"/>
    </source>
</evidence>
<dbReference type="EMBL" id="JADGKB010000016">
    <property type="protein sequence ID" value="KAJ3259649.1"/>
    <property type="molecule type" value="Genomic_DNA"/>
</dbReference>
<evidence type="ECO:0000259" key="8">
    <source>
        <dbReference type="Pfam" id="PF00723"/>
    </source>
</evidence>
<dbReference type="InterPro" id="IPR008928">
    <property type="entry name" value="6-hairpin_glycosidase_sf"/>
</dbReference>
<evidence type="ECO:0000256" key="7">
    <source>
        <dbReference type="ARBA" id="ARBA00023326"/>
    </source>
</evidence>
<dbReference type="SUPFAM" id="SSF49452">
    <property type="entry name" value="Starch-binding domain-like"/>
    <property type="match status" value="1"/>
</dbReference>
<comment type="catalytic activity">
    <reaction evidence="1">
        <text>Hydrolysis of terminal (1-&gt;4)-linked alpha-D-glucose residues successively from non-reducing ends of the chains with release of beta-D-glucose.</text>
        <dbReference type="EC" id="3.2.1.3"/>
    </reaction>
</comment>
<comment type="similarity">
    <text evidence="2">Belongs to the glycosyl hydrolase 15 family.</text>
</comment>
<name>A0AAD5UMN2_9FUNG</name>
<dbReference type="GO" id="GO:0000272">
    <property type="term" value="P:polysaccharide catabolic process"/>
    <property type="evidence" value="ECO:0007669"/>
    <property type="project" value="UniProtKB-KW"/>
</dbReference>
<keyword evidence="4 9" id="KW-0378">Hydrolase</keyword>
<organism evidence="9 10">
    <name type="scientific">Boothiomyces macroporosus</name>
    <dbReference type="NCBI Taxonomy" id="261099"/>
    <lineage>
        <taxon>Eukaryota</taxon>
        <taxon>Fungi</taxon>
        <taxon>Fungi incertae sedis</taxon>
        <taxon>Chytridiomycota</taxon>
        <taxon>Chytridiomycota incertae sedis</taxon>
        <taxon>Chytridiomycetes</taxon>
        <taxon>Rhizophydiales</taxon>
        <taxon>Terramycetaceae</taxon>
        <taxon>Boothiomyces</taxon>
    </lineage>
</organism>
<dbReference type="GO" id="GO:0004339">
    <property type="term" value="F:glucan 1,4-alpha-glucosidase activity"/>
    <property type="evidence" value="ECO:0007669"/>
    <property type="project" value="UniProtKB-EC"/>
</dbReference>
<keyword evidence="10" id="KW-1185">Reference proteome</keyword>
<dbReference type="PANTHER" id="PTHR31616:SF9">
    <property type="entry name" value="GLUCOAMYLASE, INTRACELLULAR SPORULATION-SPECIFIC"/>
    <property type="match status" value="1"/>
</dbReference>
<protein>
    <recommendedName>
        <fullName evidence="3">glucan 1,4-alpha-glucosidase</fullName>
        <ecNumber evidence="3">3.2.1.3</ecNumber>
    </recommendedName>
</protein>
<dbReference type="InterPro" id="IPR000165">
    <property type="entry name" value="Glucoamylase"/>
</dbReference>
<dbReference type="AlphaFoldDB" id="A0AAD5UMN2"/>
<sequence length="539" mass="62451">MLQLAEFHADPKVQEQFELFHQWTRLVQQNDDGFGYTRFDLVNGKPDYNWMSPQYDGFAFRALAFIKYAKNCGVRYDDVIKQDLDSILKVWNRNDGYEPWEEVVGEHYMVLLVHMEALFQGSHYFNDELYLETAILIKNNLKRFYNGEWIKSTLNGYCKENDKNEGARTKVQLNNFIDISSVLGLNIATEPFRTEYESLQTFYELVNSFAYNQHSPPIKLSSWALNNVTCSSDGYEMAPGIGRYPEDIFDGIGYMFEGKYKSFGAGFWFLATNAMAEFLFKLIHDYENLEMVEINEKSKKFWEFIGIDYTGQVYIGDYRFDSILDAIFIKADSFIHRTKEYVIDGYMSEQFHYLTGSQMSTSDLSWSYASIISVNSARRKVLRNVEPKRCNATAYPTCPLPCKNHCGFPKNQPRCVARNAEECHSLGCCWVQRDILHPVCMLSLDQPSRIGTIFEVEHHVEYGQTLSVVGTFNDWDTCSGLECQWTLGDIWKCPGFIGSKKEYQVKAIVYTDCSVVEWQKGENIKFTTTGKPQLIKFKF</sequence>
<keyword evidence="6" id="KW-0326">Glycosidase</keyword>
<proteinExistence type="inferred from homology"/>
<evidence type="ECO:0000256" key="6">
    <source>
        <dbReference type="ARBA" id="ARBA00023295"/>
    </source>
</evidence>
<comment type="caution">
    <text evidence="9">The sequence shown here is derived from an EMBL/GenBank/DDBJ whole genome shotgun (WGS) entry which is preliminary data.</text>
</comment>
<keyword evidence="7" id="KW-0624">Polysaccharide degradation</keyword>
<dbReference type="InterPro" id="IPR013784">
    <property type="entry name" value="Carb-bd-like_fold"/>
</dbReference>
<dbReference type="Gene3D" id="1.50.10.10">
    <property type="match status" value="1"/>
</dbReference>
<dbReference type="PANTHER" id="PTHR31616">
    <property type="entry name" value="TREHALASE"/>
    <property type="match status" value="1"/>
</dbReference>
<dbReference type="EC" id="3.2.1.3" evidence="3"/>
<evidence type="ECO:0000256" key="1">
    <source>
        <dbReference type="ARBA" id="ARBA00001863"/>
    </source>
</evidence>
<dbReference type="PRINTS" id="PR00736">
    <property type="entry name" value="GLHYDRLASE15"/>
</dbReference>